<organism evidence="2">
    <name type="scientific">Sesamum angustifolium</name>
    <dbReference type="NCBI Taxonomy" id="2727405"/>
    <lineage>
        <taxon>Eukaryota</taxon>
        <taxon>Viridiplantae</taxon>
        <taxon>Streptophyta</taxon>
        <taxon>Embryophyta</taxon>
        <taxon>Tracheophyta</taxon>
        <taxon>Spermatophyta</taxon>
        <taxon>Magnoliopsida</taxon>
        <taxon>eudicotyledons</taxon>
        <taxon>Gunneridae</taxon>
        <taxon>Pentapetalae</taxon>
        <taxon>asterids</taxon>
        <taxon>lamiids</taxon>
        <taxon>Lamiales</taxon>
        <taxon>Pedaliaceae</taxon>
        <taxon>Sesamum</taxon>
    </lineage>
</organism>
<feature type="domain" description="DUF4218" evidence="1">
    <location>
        <begin position="1"/>
        <end position="56"/>
    </location>
</feature>
<dbReference type="Pfam" id="PF13960">
    <property type="entry name" value="DUF4218"/>
    <property type="match status" value="1"/>
</dbReference>
<dbReference type="AlphaFoldDB" id="A0AAW2JHB7"/>
<evidence type="ECO:0000313" key="2">
    <source>
        <dbReference type="EMBL" id="KAL0293990.1"/>
    </source>
</evidence>
<sequence>MYSFERFLRELKKKVKNKVHVEASIVKANIVKEIGMFTSQYFELDVQSKQSMPRTNDERTSSNDRIQVDPKLNYTDKELLKYIPCYFLNGYNFQTERHNTGKSTMKCGICVKSSSYTDEENDFYGIIEEIVQLTYPLIPKLHIVLFKCRWVDPIRGMKVHPRYHLIDVNFKKLYRKMIHLYLHNKQYKYILEYPSMKRDKADWMAICKIKAQRVVDESKWIETLAYQSEEVVPVPVVATDNQSYNLREPNGLQVVVDLSMAQQ</sequence>
<dbReference type="PANTHER" id="PTHR48258">
    <property type="entry name" value="DUF4218 DOMAIN-CONTAINING PROTEIN-RELATED"/>
    <property type="match status" value="1"/>
</dbReference>
<protein>
    <recommendedName>
        <fullName evidence="1">DUF4218 domain-containing protein</fullName>
    </recommendedName>
</protein>
<evidence type="ECO:0000259" key="1">
    <source>
        <dbReference type="Pfam" id="PF13960"/>
    </source>
</evidence>
<name>A0AAW2JHB7_9LAMI</name>
<reference evidence="2" key="2">
    <citation type="journal article" date="2024" name="Plant">
        <title>Genomic evolution and insights into agronomic trait innovations of Sesamum species.</title>
        <authorList>
            <person name="Miao H."/>
            <person name="Wang L."/>
            <person name="Qu L."/>
            <person name="Liu H."/>
            <person name="Sun Y."/>
            <person name="Le M."/>
            <person name="Wang Q."/>
            <person name="Wei S."/>
            <person name="Zheng Y."/>
            <person name="Lin W."/>
            <person name="Duan Y."/>
            <person name="Cao H."/>
            <person name="Xiong S."/>
            <person name="Wang X."/>
            <person name="Wei L."/>
            <person name="Li C."/>
            <person name="Ma Q."/>
            <person name="Ju M."/>
            <person name="Zhao R."/>
            <person name="Li G."/>
            <person name="Mu C."/>
            <person name="Tian Q."/>
            <person name="Mei H."/>
            <person name="Zhang T."/>
            <person name="Gao T."/>
            <person name="Zhang H."/>
        </authorList>
    </citation>
    <scope>NUCLEOTIDE SEQUENCE</scope>
    <source>
        <strain evidence="2">G01</strain>
    </source>
</reference>
<dbReference type="EMBL" id="JACGWK010000933">
    <property type="protein sequence ID" value="KAL0293990.1"/>
    <property type="molecule type" value="Genomic_DNA"/>
</dbReference>
<dbReference type="InterPro" id="IPR025452">
    <property type="entry name" value="DUF4218"/>
</dbReference>
<gene>
    <name evidence="2" type="ORF">Sangu_3227000</name>
</gene>
<comment type="caution">
    <text evidence="2">The sequence shown here is derived from an EMBL/GenBank/DDBJ whole genome shotgun (WGS) entry which is preliminary data.</text>
</comment>
<accession>A0AAW2JHB7</accession>
<proteinExistence type="predicted"/>
<dbReference type="PANTHER" id="PTHR48258:SF4">
    <property type="entry name" value="DUF4216 DOMAIN-CONTAINING PROTEIN"/>
    <property type="match status" value="1"/>
</dbReference>
<reference evidence="2" key="1">
    <citation type="submission" date="2020-06" db="EMBL/GenBank/DDBJ databases">
        <authorList>
            <person name="Li T."/>
            <person name="Hu X."/>
            <person name="Zhang T."/>
            <person name="Song X."/>
            <person name="Zhang H."/>
            <person name="Dai N."/>
            <person name="Sheng W."/>
            <person name="Hou X."/>
            <person name="Wei L."/>
        </authorList>
    </citation>
    <scope>NUCLEOTIDE SEQUENCE</scope>
    <source>
        <strain evidence="2">G01</strain>
        <tissue evidence="2">Leaf</tissue>
    </source>
</reference>